<evidence type="ECO:0000256" key="16">
    <source>
        <dbReference type="ARBA" id="ARBA00023180"/>
    </source>
</evidence>
<evidence type="ECO:0000256" key="17">
    <source>
        <dbReference type="ARBA" id="ARBA00029814"/>
    </source>
</evidence>
<feature type="repeat" description="ANK" evidence="20">
    <location>
        <begin position="1508"/>
        <end position="1540"/>
    </location>
</feature>
<evidence type="ECO:0000256" key="23">
    <source>
        <dbReference type="SAM" id="Phobius"/>
    </source>
</evidence>
<evidence type="ECO:0000256" key="13">
    <source>
        <dbReference type="ARBA" id="ARBA00023055"/>
    </source>
</evidence>
<feature type="transmembrane region" description="Helical" evidence="23">
    <location>
        <begin position="897"/>
        <end position="916"/>
    </location>
</feature>
<feature type="coiled-coil region" evidence="21">
    <location>
        <begin position="2560"/>
        <end position="2587"/>
    </location>
</feature>
<keyword evidence="15" id="KW-1015">Disulfide bond</keyword>
<feature type="region of interest" description="Disordered" evidence="22">
    <location>
        <begin position="1802"/>
        <end position="1823"/>
    </location>
</feature>
<dbReference type="SUPFAM" id="SSF55298">
    <property type="entry name" value="YjgF-like"/>
    <property type="match status" value="2"/>
</dbReference>
<keyword evidence="21" id="KW-0175">Coiled coil</keyword>
<dbReference type="Pfam" id="PF12796">
    <property type="entry name" value="Ank_2"/>
    <property type="match status" value="1"/>
</dbReference>
<dbReference type="InterPro" id="IPR000731">
    <property type="entry name" value="SSD"/>
</dbReference>
<dbReference type="InterPro" id="IPR036259">
    <property type="entry name" value="MFS_trans_sf"/>
</dbReference>
<evidence type="ECO:0000256" key="5">
    <source>
        <dbReference type="ARBA" id="ARBA00018426"/>
    </source>
</evidence>
<dbReference type="Gene3D" id="1.20.1640.10">
    <property type="entry name" value="Multidrug efflux transporter AcrB transmembrane domain"/>
    <property type="match status" value="2"/>
</dbReference>
<dbReference type="Pfam" id="PF01042">
    <property type="entry name" value="Ribonuc_L-PSP"/>
    <property type="match status" value="2"/>
</dbReference>
<dbReference type="PANTHER" id="PTHR45727:SF2">
    <property type="entry name" value="NPC INTRACELLULAR CHOLESTEROL TRANSPORTER 1"/>
    <property type="match status" value="1"/>
</dbReference>
<evidence type="ECO:0000256" key="6">
    <source>
        <dbReference type="ARBA" id="ARBA00022448"/>
    </source>
</evidence>
<dbReference type="PROSITE" id="PS50156">
    <property type="entry name" value="SSD"/>
    <property type="match status" value="1"/>
</dbReference>
<dbReference type="InterPro" id="IPR002761">
    <property type="entry name" value="Diphthami_syn_dom"/>
</dbReference>
<feature type="transmembrane region" description="Helical" evidence="23">
    <location>
        <begin position="949"/>
        <end position="967"/>
    </location>
</feature>
<dbReference type="SMART" id="SM00248">
    <property type="entry name" value="ANK"/>
    <property type="match status" value="4"/>
</dbReference>
<evidence type="ECO:0000256" key="2">
    <source>
        <dbReference type="ARBA" id="ARBA00005156"/>
    </source>
</evidence>
<keyword evidence="8 23" id="KW-0812">Transmembrane</keyword>
<dbReference type="Gene3D" id="1.25.40.20">
    <property type="entry name" value="Ankyrin repeat-containing domain"/>
    <property type="match status" value="1"/>
</dbReference>
<feature type="transmembrane region" description="Helical" evidence="23">
    <location>
        <begin position="973"/>
        <end position="992"/>
    </location>
</feature>
<dbReference type="Gene3D" id="1.20.1250.20">
    <property type="entry name" value="MFS general substrate transporter like domains"/>
    <property type="match status" value="1"/>
</dbReference>
<keyword evidence="10" id="KW-0547">Nucleotide-binding</keyword>
<feature type="transmembrane region" description="Helical" evidence="23">
    <location>
        <begin position="3166"/>
        <end position="3185"/>
    </location>
</feature>
<feature type="compositionally biased region" description="Low complexity" evidence="22">
    <location>
        <begin position="1705"/>
        <end position="1720"/>
    </location>
</feature>
<dbReference type="GO" id="GO:0032934">
    <property type="term" value="F:sterol binding"/>
    <property type="evidence" value="ECO:0007669"/>
    <property type="project" value="TreeGrafter"/>
</dbReference>
<evidence type="ECO:0000256" key="9">
    <source>
        <dbReference type="ARBA" id="ARBA00022729"/>
    </source>
</evidence>
<dbReference type="PROSITE" id="PS50297">
    <property type="entry name" value="ANK_REP_REGION"/>
    <property type="match status" value="2"/>
</dbReference>
<comment type="subcellular location">
    <subcellularLocation>
        <location evidence="1">Membrane</location>
        <topology evidence="1">Multi-pass membrane protein</topology>
    </subcellularLocation>
</comment>
<dbReference type="GO" id="GO:0015918">
    <property type="term" value="P:sterol transport"/>
    <property type="evidence" value="ECO:0007669"/>
    <property type="project" value="TreeGrafter"/>
</dbReference>
<keyword evidence="13" id="KW-0445">Lipid transport</keyword>
<keyword evidence="12 23" id="KW-1133">Transmembrane helix</keyword>
<comment type="similarity">
    <text evidence="3">Belongs to the patched family.</text>
</comment>
<feature type="region of interest" description="Disordered" evidence="22">
    <location>
        <begin position="1699"/>
        <end position="1790"/>
    </location>
</feature>
<feature type="transmembrane region" description="Helical" evidence="23">
    <location>
        <begin position="3191"/>
        <end position="3217"/>
    </location>
</feature>
<keyword evidence="26" id="KW-1185">Reference proteome</keyword>
<evidence type="ECO:0000256" key="18">
    <source>
        <dbReference type="ARBA" id="ARBA00031552"/>
    </source>
</evidence>
<feature type="region of interest" description="Disordered" evidence="22">
    <location>
        <begin position="1968"/>
        <end position="1989"/>
    </location>
</feature>
<evidence type="ECO:0000256" key="1">
    <source>
        <dbReference type="ARBA" id="ARBA00004141"/>
    </source>
</evidence>
<evidence type="ECO:0000259" key="24">
    <source>
        <dbReference type="PROSITE" id="PS50156"/>
    </source>
</evidence>
<feature type="transmembrane region" description="Helical" evidence="23">
    <location>
        <begin position="1038"/>
        <end position="1059"/>
    </location>
</feature>
<dbReference type="EMBL" id="SSOP01000009">
    <property type="protein sequence ID" value="KAB5595473.1"/>
    <property type="molecule type" value="Genomic_DNA"/>
</dbReference>
<feature type="compositionally biased region" description="Polar residues" evidence="22">
    <location>
        <begin position="2736"/>
        <end position="2745"/>
    </location>
</feature>
<dbReference type="CDD" id="cd06155">
    <property type="entry name" value="eu_AANH_C_1"/>
    <property type="match status" value="1"/>
</dbReference>
<feature type="transmembrane region" description="Helical" evidence="23">
    <location>
        <begin position="2690"/>
        <end position="2712"/>
    </location>
</feature>
<comment type="caution">
    <text evidence="25">The sequence shown here is derived from an EMBL/GenBank/DDBJ whole genome shotgun (WGS) entry which is preliminary data.</text>
</comment>
<dbReference type="PANTHER" id="PTHR45727">
    <property type="entry name" value="NPC INTRACELLULAR CHOLESTEROL TRANSPORTER 1"/>
    <property type="match status" value="1"/>
</dbReference>
<keyword evidence="20" id="KW-0040">ANK repeat</keyword>
<keyword evidence="9" id="KW-0732">Signal</keyword>
<feature type="region of interest" description="Disordered" evidence="22">
    <location>
        <begin position="1841"/>
        <end position="1948"/>
    </location>
</feature>
<feature type="region of interest" description="Disordered" evidence="22">
    <location>
        <begin position="2721"/>
        <end position="2745"/>
    </location>
</feature>
<feature type="transmembrane region" description="Helical" evidence="23">
    <location>
        <begin position="3303"/>
        <end position="3327"/>
    </location>
</feature>
<dbReference type="Gene3D" id="3.40.50.620">
    <property type="entry name" value="HUPs"/>
    <property type="match status" value="1"/>
</dbReference>
<evidence type="ECO:0000256" key="14">
    <source>
        <dbReference type="ARBA" id="ARBA00023136"/>
    </source>
</evidence>
<reference evidence="25 26" key="1">
    <citation type="journal article" date="2019" name="Fungal Biol. Biotechnol.">
        <title>Draft genome sequence of fastidious pathogen Ceratobasidium theobromae, which causes vascular-streak dieback in Theobroma cacao.</title>
        <authorList>
            <person name="Ali S.S."/>
            <person name="Asman A."/>
            <person name="Shao J."/>
            <person name="Firmansyah A.P."/>
            <person name="Susilo A.W."/>
            <person name="Rosmana A."/>
            <person name="McMahon P."/>
            <person name="Junaid M."/>
            <person name="Guest D."/>
            <person name="Kheng T.Y."/>
            <person name="Meinhardt L.W."/>
            <person name="Bailey B.A."/>
        </authorList>
    </citation>
    <scope>NUCLEOTIDE SEQUENCE [LARGE SCALE GENOMIC DNA]</scope>
    <source>
        <strain evidence="25 26">CT2</strain>
    </source>
</reference>
<dbReference type="FunFam" id="3.90.1490.10:FF:000001">
    <property type="entry name" value="Diphthine--ammonia ligase"/>
    <property type="match status" value="1"/>
</dbReference>
<accession>A0A5N5QVA3</accession>
<evidence type="ECO:0000256" key="11">
    <source>
        <dbReference type="ARBA" id="ARBA00022840"/>
    </source>
</evidence>
<feature type="compositionally biased region" description="Pro residues" evidence="22">
    <location>
        <begin position="1878"/>
        <end position="1906"/>
    </location>
</feature>
<dbReference type="Pfam" id="PF12349">
    <property type="entry name" value="Sterol-sensing"/>
    <property type="match status" value="2"/>
</dbReference>
<name>A0A5N5QVA3_9AGAM</name>
<evidence type="ECO:0000256" key="4">
    <source>
        <dbReference type="ARBA" id="ARBA00012089"/>
    </source>
</evidence>
<comment type="pathway">
    <text evidence="2">Protein modification; peptidyl-diphthamide biosynthesis.</text>
</comment>
<dbReference type="SUPFAM" id="SSF52402">
    <property type="entry name" value="Adenine nucleotide alpha hydrolases-like"/>
    <property type="match status" value="1"/>
</dbReference>
<keyword evidence="6" id="KW-0813">Transport</keyword>
<feature type="transmembrane region" description="Helical" evidence="23">
    <location>
        <begin position="3133"/>
        <end position="3159"/>
    </location>
</feature>
<evidence type="ECO:0000313" key="25">
    <source>
        <dbReference type="EMBL" id="KAB5595473.1"/>
    </source>
</evidence>
<evidence type="ECO:0000256" key="3">
    <source>
        <dbReference type="ARBA" id="ARBA00005585"/>
    </source>
</evidence>
<feature type="region of interest" description="Disordered" evidence="22">
    <location>
        <begin position="1627"/>
        <end position="1668"/>
    </location>
</feature>
<comment type="catalytic activity">
    <reaction evidence="19">
        <text>diphthine-[translation elongation factor 2] + NH4(+) + ATP = diphthamide-[translation elongation factor 2] + AMP + diphosphate + H(+)</text>
        <dbReference type="Rhea" id="RHEA:19753"/>
        <dbReference type="Rhea" id="RHEA-COMP:10172"/>
        <dbReference type="Rhea" id="RHEA-COMP:10174"/>
        <dbReference type="ChEBI" id="CHEBI:15378"/>
        <dbReference type="ChEBI" id="CHEBI:16692"/>
        <dbReference type="ChEBI" id="CHEBI:28938"/>
        <dbReference type="ChEBI" id="CHEBI:30616"/>
        <dbReference type="ChEBI" id="CHEBI:33019"/>
        <dbReference type="ChEBI" id="CHEBI:82696"/>
        <dbReference type="ChEBI" id="CHEBI:456215"/>
        <dbReference type="EC" id="6.3.1.14"/>
    </reaction>
</comment>
<feature type="compositionally biased region" description="Basic and acidic residues" evidence="22">
    <location>
        <begin position="1364"/>
        <end position="1373"/>
    </location>
</feature>
<evidence type="ECO:0000313" key="26">
    <source>
        <dbReference type="Proteomes" id="UP000383932"/>
    </source>
</evidence>
<dbReference type="GO" id="GO:0005524">
    <property type="term" value="F:ATP binding"/>
    <property type="evidence" value="ECO:0007669"/>
    <property type="project" value="UniProtKB-KW"/>
</dbReference>
<feature type="transmembrane region" description="Helical" evidence="23">
    <location>
        <begin position="850"/>
        <end position="877"/>
    </location>
</feature>
<feature type="compositionally biased region" description="Polar residues" evidence="22">
    <location>
        <begin position="1968"/>
        <end position="1987"/>
    </location>
</feature>
<feature type="transmembrane region" description="Helical" evidence="23">
    <location>
        <begin position="1156"/>
        <end position="1175"/>
    </location>
</feature>
<evidence type="ECO:0000256" key="15">
    <source>
        <dbReference type="ARBA" id="ARBA00023157"/>
    </source>
</evidence>
<feature type="transmembrane region" description="Helical" evidence="23">
    <location>
        <begin position="2617"/>
        <end position="2639"/>
    </location>
</feature>
<feature type="region of interest" description="Disordered" evidence="22">
    <location>
        <begin position="1364"/>
        <end position="1398"/>
    </location>
</feature>
<dbReference type="Pfam" id="PF16414">
    <property type="entry name" value="NPC1_N"/>
    <property type="match status" value="1"/>
</dbReference>
<dbReference type="InterPro" id="IPR032190">
    <property type="entry name" value="NPC1_N"/>
</dbReference>
<gene>
    <name evidence="25" type="ORF">CTheo_1150</name>
</gene>
<evidence type="ECO:0000256" key="8">
    <source>
        <dbReference type="ARBA" id="ARBA00022692"/>
    </source>
</evidence>
<dbReference type="Gene3D" id="3.90.1490.10">
    <property type="entry name" value="putative n-type atp pyrophosphatase, domain 2"/>
    <property type="match status" value="1"/>
</dbReference>
<keyword evidence="7" id="KW-0436">Ligase</keyword>
<evidence type="ECO:0000256" key="22">
    <source>
        <dbReference type="SAM" id="MobiDB-lite"/>
    </source>
</evidence>
<evidence type="ECO:0000256" key="10">
    <source>
        <dbReference type="ARBA" id="ARBA00022741"/>
    </source>
</evidence>
<dbReference type="InterPro" id="IPR053956">
    <property type="entry name" value="NPC1_MLD"/>
</dbReference>
<dbReference type="OrthoDB" id="6510177at2759"/>
<keyword evidence="14 23" id="KW-0472">Membrane</keyword>
<dbReference type="InterPro" id="IPR006175">
    <property type="entry name" value="YjgF/YER057c/UK114"/>
</dbReference>
<feature type="domain" description="SSD" evidence="24">
    <location>
        <begin position="2612"/>
        <end position="2818"/>
    </location>
</feature>
<evidence type="ECO:0000256" key="21">
    <source>
        <dbReference type="SAM" id="Coils"/>
    </source>
</evidence>
<evidence type="ECO:0000256" key="20">
    <source>
        <dbReference type="PROSITE-ProRule" id="PRU00023"/>
    </source>
</evidence>
<dbReference type="Pfam" id="PF22314">
    <property type="entry name" value="NPC1_MLD"/>
    <property type="match status" value="1"/>
</dbReference>
<dbReference type="Gene3D" id="3.30.1330.40">
    <property type="entry name" value="RutC-like"/>
    <property type="match status" value="2"/>
</dbReference>
<dbReference type="InterPro" id="IPR014729">
    <property type="entry name" value="Rossmann-like_a/b/a_fold"/>
</dbReference>
<feature type="transmembrane region" description="Helical" evidence="23">
    <location>
        <begin position="2768"/>
        <end position="2787"/>
    </location>
</feature>
<dbReference type="FunFam" id="3.40.50.620:FF:000145">
    <property type="entry name" value="ATP-binding domain containing protein"/>
    <property type="match status" value="1"/>
</dbReference>
<feature type="transmembrane region" description="Helical" evidence="23">
    <location>
        <begin position="2793"/>
        <end position="2818"/>
    </location>
</feature>
<feature type="transmembrane region" description="Helical" evidence="23">
    <location>
        <begin position="2660"/>
        <end position="2684"/>
    </location>
</feature>
<organism evidence="25 26">
    <name type="scientific">Ceratobasidium theobromae</name>
    <dbReference type="NCBI Taxonomy" id="1582974"/>
    <lineage>
        <taxon>Eukaryota</taxon>
        <taxon>Fungi</taxon>
        <taxon>Dikarya</taxon>
        <taxon>Basidiomycota</taxon>
        <taxon>Agaricomycotina</taxon>
        <taxon>Agaricomycetes</taxon>
        <taxon>Cantharellales</taxon>
        <taxon>Ceratobasidiaceae</taxon>
        <taxon>Ceratobasidium</taxon>
    </lineage>
</organism>
<feature type="transmembrane region" description="Helical" evidence="23">
    <location>
        <begin position="1181"/>
        <end position="1203"/>
    </location>
</feature>
<feature type="region of interest" description="Disordered" evidence="22">
    <location>
        <begin position="2313"/>
        <end position="2332"/>
    </location>
</feature>
<dbReference type="GO" id="GO:0016020">
    <property type="term" value="C:membrane"/>
    <property type="evidence" value="ECO:0007669"/>
    <property type="project" value="UniProtKB-SubCell"/>
</dbReference>
<sequence length="3370" mass="366639">MKFVALLSGGKDSCYNIVHCTSNGHELVAAASLKPPVGQGEMDSFMYQTVGQDAIELVANALGVPLFRHTIYGSAIEQSGEYGDRAGKVDRKNEGVVGDETEDMFALLSGVKAAHPDIQGVSVGAILSNYQRVRVDHVCERLSLTPLCYLWQRDQRELMAEMIKAGVEAIIIKVAGIGLQERHLGKTLAQMEPTLHKLHDAYGAHICGEGGEYETLTLDCPAFKRRIKIKETNTIIHSDHAFATVAYLEIKGATLEDKLEGVSLHPTIPPMLGEHALRARDACVERSGLQPAPYHAPDSSYVPPICPKLRNLGPWVYVSNIQCNSSLNMTASIEDEVVSCFNTIKDLLSKCDLQPKHIVNTTLLLSSMDLFPHVNLIYAQYFGTSPPSRACVAVDLPGHIRVRIACVAFRDELDLNPRSGLHVQGVSYWAPANIGPYSQAITVMGQTFVSGQIGLVPAHMALPSPASFATEAALAFQHAERILGALKDAATTILQAVVVWVAGDGLLELGRYAWNAYSEASNVRDVPAIIIAAKSLPKNAMVEVQVLAHANRLAEAVDNENESAVSNQVVTERSHLDHFTVRARKINNRRFHSIVLGRNSANPSANSCKELSAFLSGSDVLSATVFYSPGAELGWIPPDLGCTYVPIRGILSPEGESWDVAFCIHSPSQHVANWGRDVGQTNDTPHLIWPIEVFASDHGQSCIICPEVMAHPELSQQAPGHPGHIDTSLSFPTGGESAPHSPIEYREPLPLMETIIQKRQRSRSKSKEMARTQPGPKSLMDLIALSISMAGAQVTWTVELGYGTPFLRDLGLSSTLTSLVWLAGPLSGLIAQPLIGAVSDSSTSKYRRRYWVAASTAVLLVAAIGLAFAVPLASIIVSFFRPVVDPDPRLDTSVRQTAIGIAVFCFYLLDFALNALQASLRNLLLDVTPAEQLTTANAWHGRMIHAGNIVGFALGGVVLENWPILRWFGGDQFRKVCIVTMVILSLTVWITLATQEEREKEIDFLKREEGRIMDVVKTIYHAALNLPRPIRRVCYVQLCAWVGWFPFLFFGTTWMGVVMSEETGVDPSKDEATVAGDKAMLIYSVVAVAAGTVLPFLASRDQRLLLPELPIDPNNPEGTADAELARVRELVRQWRAEAAREGRPLKLPTMPFMLRNIWTGALLLFFGLMMSTFFIKTVAAGTVVIALLGICWAVACWVPFAIIMEYLKEMDDSAKANRVAAAVAGNAPSTSRPGHNRVYSTPSHPVRRLARSSTGVHPHERTTLLRRYSMNMTEQEMNTTELNMEGSGDVAGGTILGIHNLAVVMPQFFVSIAGSIIFKIVDGSKESDTLYLGKNGVSWVLRFGGIAALVGAAISRRVPPTKTEKAMRKRWAEIQEEESTGDTKQRRHLHPNDGPGPVYAAAKGSQRLIQRTDMRNPDPAPSRFTSLAWAAVLACEEVFEFLLENDHDEEELSRDSENNTILILLSGAPTPPVRQGQLRTHSLAQAHLRMAQIYLARYAFLLDWPNTQGMTALHQAALKGNEAFVKMLLDMGADFDQPDHQGNTPLHYASAWGHVQVVQLLIERGCQFAARNNEGFTASDYAYSISTMNTLQDTVRAQFEVNKKQKAARLRNNRRISEDDFEDLGYGGYPRRFSETPLDPVEHNRFRSGSASTSEGTIESNVASRMRERDADAMAEYIRRRDQRELEVRRDGELRQEGVIRRQRSVSSSSLGGPESSIASGISGGNPGSTNGSQSQISGSGGGTTPSRHHSGSNKALPPPPGSQETHPFPSASQFSTPTQFPTPLQSQFMLSNTPGGLYILPARNHPIAGEPMPPPPSPGRRLRAVASANALGSIAMAQATTRTKRAGTNEGLSTSPGPVAGRSMSSMQNRAGSAAPRLPPAMPPPSGPPPPTPFSSAPPPTPPPKSNASSPANLNRETPKREPSGGATSGRETPKKDGKETPGRTGLGLRAGVVGVVKPMLSPSALNSSFFSRGDKSNATNSSSARTVEASARHVGKGHYITFALSNHRQPESQISSTADTMASQGQCSMRGKCGTNGDKPLPCPYDGPPQELDEEGKELLASVCGPKFAQGPVCCTVDQIATLQSNFQTPDQLVSSCPACKNNFHEFYCHFTCSPNQADFVTVTSTQASKDKVAVKSVDFRVTDEYGTGFYDSCKDVKFGGLNDNAMMLIGGGATNYHDFFKYMGTVRAIGSPFQIDFPPQHNASWNTALNAPVRNCASPGLDSRCTCLDCPSICPKLPDLPGQEPACMVGSWSCFTFGLVLCYLLGVLAFFIGYLIQSMVRRRRQLKSERLALSAEAASVTGALVGAGSLQQRDGTESTGTHSESRQNLGRGASLLDPIESAQPRQHKLNTHLRRGCYRLGLACATHPWLTFTLVFAAIGVLNLGWKKFEVETDPVRLWVAPNSELKHQKEFFDEHFGPFYKTEQLFITDAQGGPVMTYQRLKWWLDIESTIRELRSEPNGYAHTDVCFKPAGPRGACVVQSVSAYFGGDMGDWDEDSWVGQLEECASQPAMCLPDFGQPLAPKYVLGSAPKNEDGEHIWHQAQAMVITFVVSDSLDSEARERAEEWERTLRAYLEDLSERSEQEAGVKIAFSTGVSLTEEINKSTNTDKNIVILSYLVMFFYIAFTLGRGGTSYISALLRGSKNRRISSLFTGTKFALGLFGILLVLISVSTSVGIFSFLGVRVTLIIAEVIPFLALAVGVDNVFILVHELDRQNALHGPGTSPPNVEHDTSALSPRSRPSSIRANCSAEERVARAFARMGPSIALSTLTETTAFALGALVPMPAVRNFALYAAGSVFVGACLQATAFVSALALDLRRAESRRVDCLPCLTVGGAIALEGEESERDGGAAGKVREGVMTKCVRRYAIFLMKRPVKACVLVLFAGIFVASVVSMQGIELGLDQRLALPSSSYLVPYFNALDEHFAVGPPVYFVSRADPTERTNQQQLCAKFTSCSTHSLANVLEAERKRSKLSYIADPPASWIDDFLYWLDPSLSTCCRVRKDNPSVFCTPRDRERMCRPCFEDRVPEWNVTLDGMPEGEEFLHYLRQWLISPTDEECPLGGRASYGSALSLGDESVLASHFRTFHSPLKTQADFINALSSSRRIAEELSESTGSEVFAYSLPYVFFEQYATIVSTAQGVLGLGLAAVLIITGVLLGSWRTGVVVTGVVGLAVCTVIGAMAWEGVMLNAISLVNVVIALGIGVEFCAHVARAFVGAPSMSMLRGRDVSIGVDSEVHEERSMLGGVDLSGAGTEEEQRERDERVVFALADVGPSVLSGITFTKLIGMCVLGLTRSRLLEIYYFRMWLTLIISGALHGLILLPVVLSVAGGPAYSLEDQDEEWISSAVRRQEYEYTPFLADDDESVHSN</sequence>
<feature type="compositionally biased region" description="Polar residues" evidence="22">
    <location>
        <begin position="2313"/>
        <end position="2331"/>
    </location>
</feature>
<feature type="transmembrane region" description="Helical" evidence="23">
    <location>
        <begin position="2258"/>
        <end position="2279"/>
    </location>
</feature>
<evidence type="ECO:0000256" key="7">
    <source>
        <dbReference type="ARBA" id="ARBA00022598"/>
    </source>
</evidence>
<evidence type="ECO:0000256" key="12">
    <source>
        <dbReference type="ARBA" id="ARBA00022989"/>
    </source>
</evidence>
<dbReference type="GO" id="GO:0017178">
    <property type="term" value="F:diphthine-ammonia ligase activity"/>
    <property type="evidence" value="ECO:0007669"/>
    <property type="project" value="UniProtKB-EC"/>
</dbReference>
<dbReference type="EC" id="6.3.1.14" evidence="4"/>
<dbReference type="InterPro" id="IPR035959">
    <property type="entry name" value="RutC-like_sf"/>
</dbReference>
<proteinExistence type="inferred from homology"/>
<dbReference type="SUPFAM" id="SSF82866">
    <property type="entry name" value="Multidrug efflux transporter AcrB transmembrane domain"/>
    <property type="match status" value="2"/>
</dbReference>
<feature type="compositionally biased region" description="Polar residues" evidence="22">
    <location>
        <begin position="1647"/>
        <end position="1663"/>
    </location>
</feature>
<dbReference type="Pfam" id="PF01902">
    <property type="entry name" value="Diphthami_syn_2"/>
    <property type="match status" value="1"/>
</dbReference>
<dbReference type="CDD" id="cd01994">
    <property type="entry name" value="AANH_PF0828-like"/>
    <property type="match status" value="1"/>
</dbReference>
<dbReference type="SUPFAM" id="SSF103473">
    <property type="entry name" value="MFS general substrate transporter"/>
    <property type="match status" value="1"/>
</dbReference>
<feature type="transmembrane region" description="Helical" evidence="23">
    <location>
        <begin position="2877"/>
        <end position="2897"/>
    </location>
</feature>
<dbReference type="InterPro" id="IPR036770">
    <property type="entry name" value="Ankyrin_rpt-contain_sf"/>
</dbReference>
<feature type="compositionally biased region" description="Low complexity" evidence="22">
    <location>
        <begin position="1728"/>
        <end position="1738"/>
    </location>
</feature>
<feature type="repeat" description="ANK" evidence="20">
    <location>
        <begin position="1541"/>
        <end position="1573"/>
    </location>
</feature>
<dbReference type="SUPFAM" id="SSF48403">
    <property type="entry name" value="Ankyrin repeat"/>
    <property type="match status" value="1"/>
</dbReference>
<dbReference type="NCBIfam" id="TIGR00290">
    <property type="entry name" value="MJ0570_dom"/>
    <property type="match status" value="1"/>
</dbReference>
<dbReference type="Proteomes" id="UP000383932">
    <property type="component" value="Unassembled WGS sequence"/>
</dbReference>
<dbReference type="PROSITE" id="PS50088">
    <property type="entry name" value="ANK_REPEAT"/>
    <property type="match status" value="2"/>
</dbReference>
<feature type="compositionally biased region" description="Basic and acidic residues" evidence="22">
    <location>
        <begin position="1933"/>
        <end position="1943"/>
    </location>
</feature>
<feature type="transmembrane region" description="Helical" evidence="23">
    <location>
        <begin position="2363"/>
        <end position="2389"/>
    </location>
</feature>
<dbReference type="InterPro" id="IPR002110">
    <property type="entry name" value="Ankyrin_rpt"/>
</dbReference>
<keyword evidence="11" id="KW-0067">ATP-binding</keyword>
<feature type="compositionally biased region" description="Polar residues" evidence="22">
    <location>
        <begin position="1763"/>
        <end position="1790"/>
    </location>
</feature>
<dbReference type="InterPro" id="IPR053958">
    <property type="entry name" value="HMGCR/SNAP/NPC1-like_SSD"/>
</dbReference>
<feature type="transmembrane region" description="Helical" evidence="23">
    <location>
        <begin position="818"/>
        <end position="838"/>
    </location>
</feature>
<feature type="transmembrane region" description="Helical" evidence="23">
    <location>
        <begin position="1079"/>
        <end position="1098"/>
    </location>
</feature>
<protein>
    <recommendedName>
        <fullName evidence="5">Diphthine--ammonia ligase</fullName>
        <ecNumber evidence="4">6.3.1.14</ecNumber>
    </recommendedName>
    <alternativeName>
        <fullName evidence="17">Diphthamide synthase</fullName>
    </alternativeName>
    <alternativeName>
        <fullName evidence="18">Diphthamide synthetase</fullName>
    </alternativeName>
</protein>
<evidence type="ECO:0000256" key="19">
    <source>
        <dbReference type="ARBA" id="ARBA00048108"/>
    </source>
</evidence>
<keyword evidence="16" id="KW-0325">Glycoprotein</keyword>